<dbReference type="SUPFAM" id="SSF56112">
    <property type="entry name" value="Protein kinase-like (PK-like)"/>
    <property type="match status" value="1"/>
</dbReference>
<evidence type="ECO:0000259" key="1">
    <source>
        <dbReference type="Pfam" id="PF01636"/>
    </source>
</evidence>
<sequence length="373" mass="45150">MKRLVEYYNRKKKVVDGFLENQQFLFPGSYRFDESLTYIHLDDKNISKKSNELFSQGLPVINFVNGRSFTKTTMTKAMAIYFNKKLFIEHKTKTNFKGKVYLPGGNGNDVKIFDFENKEILIAFSDRGTFKRKVAFYKQFSPHFPVPPIIDIIETRQMIIERYTDYKASSYWDNYDFNFVVNEIFRRYLEYFEKVVSYGDFQWVTPEEIWGELPLKNQFLEDIFNGISYDLLKTPFVTVNIHGDLWSSNILIDKEESNKVFFIDWELAGKLYLFYDFFGFMWNEAINNKRYSFIRSYMNGDYDDYYSHAFELFGMEFEAERKDEYLNIFFLNMYLRRWTKTEPLHLEWLHNEYRKFMEYVVSLDALPDMPWRK</sequence>
<feature type="domain" description="Aminoglycoside phosphotransferase" evidence="1">
    <location>
        <begin position="235"/>
        <end position="301"/>
    </location>
</feature>
<name>A0A365L2I3_9BACL</name>
<dbReference type="Pfam" id="PF01636">
    <property type="entry name" value="APH"/>
    <property type="match status" value="1"/>
</dbReference>
<dbReference type="InterPro" id="IPR002575">
    <property type="entry name" value="Aminoglycoside_PTrfase"/>
</dbReference>
<gene>
    <name evidence="2" type="ORF">DP120_08285</name>
</gene>
<keyword evidence="3" id="KW-1185">Reference proteome</keyword>
<dbReference type="Gene3D" id="3.90.1200.10">
    <property type="match status" value="1"/>
</dbReference>
<accession>A0A365L2I3</accession>
<evidence type="ECO:0000313" key="3">
    <source>
        <dbReference type="Proteomes" id="UP000251002"/>
    </source>
</evidence>
<dbReference type="RefSeq" id="WP_112223159.1">
    <property type="nucleotide sequence ID" value="NZ_CP047673.1"/>
</dbReference>
<reference evidence="2 3" key="1">
    <citation type="submission" date="2018-06" db="EMBL/GenBank/DDBJ databases">
        <title>The draft genome sequences of strains SCU63 and S1.</title>
        <authorList>
            <person name="Gan L."/>
        </authorList>
    </citation>
    <scope>NUCLEOTIDE SEQUENCE [LARGE SCALE GENOMIC DNA]</scope>
    <source>
        <strain evidence="2 3">SCU63</strain>
    </source>
</reference>
<evidence type="ECO:0000313" key="2">
    <source>
        <dbReference type="EMBL" id="RAZ79592.1"/>
    </source>
</evidence>
<comment type="caution">
    <text evidence="2">The sequence shown here is derived from an EMBL/GenBank/DDBJ whole genome shotgun (WGS) entry which is preliminary data.</text>
</comment>
<dbReference type="InterPro" id="IPR011009">
    <property type="entry name" value="Kinase-like_dom_sf"/>
</dbReference>
<dbReference type="Proteomes" id="UP000251002">
    <property type="component" value="Unassembled WGS sequence"/>
</dbReference>
<dbReference type="EMBL" id="QLZR01000002">
    <property type="protein sequence ID" value="RAZ79592.1"/>
    <property type="molecule type" value="Genomic_DNA"/>
</dbReference>
<dbReference type="AlphaFoldDB" id="A0A365L2I3"/>
<protein>
    <recommendedName>
        <fullName evidence="1">Aminoglycoside phosphotransferase domain-containing protein</fullName>
    </recommendedName>
</protein>
<organism evidence="2 3">
    <name type="scientific">Planococcus halotolerans</name>
    <dbReference type="NCBI Taxonomy" id="2233542"/>
    <lineage>
        <taxon>Bacteria</taxon>
        <taxon>Bacillati</taxon>
        <taxon>Bacillota</taxon>
        <taxon>Bacilli</taxon>
        <taxon>Bacillales</taxon>
        <taxon>Caryophanaceae</taxon>
        <taxon>Planococcus</taxon>
    </lineage>
</organism>
<proteinExistence type="predicted"/>